<reference evidence="2" key="1">
    <citation type="journal article" date="2005" name="Nature">
        <title>The map-based sequence of the rice genome.</title>
        <authorList>
            <consortium name="International rice genome sequencing project (IRGSP)"/>
            <person name="Matsumoto T."/>
            <person name="Wu J."/>
            <person name="Kanamori H."/>
            <person name="Katayose Y."/>
            <person name="Fujisawa M."/>
            <person name="Namiki N."/>
            <person name="Mizuno H."/>
            <person name="Yamamoto K."/>
            <person name="Antonio B.A."/>
            <person name="Baba T."/>
            <person name="Sakata K."/>
            <person name="Nagamura Y."/>
            <person name="Aoki H."/>
            <person name="Arikawa K."/>
            <person name="Arita K."/>
            <person name="Bito T."/>
            <person name="Chiden Y."/>
            <person name="Fujitsuka N."/>
            <person name="Fukunaka R."/>
            <person name="Hamada M."/>
            <person name="Harada C."/>
            <person name="Hayashi A."/>
            <person name="Hijishita S."/>
            <person name="Honda M."/>
            <person name="Hosokawa S."/>
            <person name="Ichikawa Y."/>
            <person name="Idonuma A."/>
            <person name="Iijima M."/>
            <person name="Ikeda M."/>
            <person name="Ikeno M."/>
            <person name="Ito K."/>
            <person name="Ito S."/>
            <person name="Ito T."/>
            <person name="Ito Y."/>
            <person name="Ito Y."/>
            <person name="Iwabuchi A."/>
            <person name="Kamiya K."/>
            <person name="Karasawa W."/>
            <person name="Kurita K."/>
            <person name="Katagiri S."/>
            <person name="Kikuta A."/>
            <person name="Kobayashi H."/>
            <person name="Kobayashi N."/>
            <person name="Machita K."/>
            <person name="Maehara T."/>
            <person name="Masukawa M."/>
            <person name="Mizubayashi T."/>
            <person name="Mukai Y."/>
            <person name="Nagasaki H."/>
            <person name="Nagata Y."/>
            <person name="Naito S."/>
            <person name="Nakashima M."/>
            <person name="Nakama Y."/>
            <person name="Nakamichi Y."/>
            <person name="Nakamura M."/>
            <person name="Meguro A."/>
            <person name="Negishi M."/>
            <person name="Ohta I."/>
            <person name="Ohta T."/>
            <person name="Okamoto M."/>
            <person name="Ono N."/>
            <person name="Saji S."/>
            <person name="Sakaguchi M."/>
            <person name="Sakai K."/>
            <person name="Shibata M."/>
            <person name="Shimokawa T."/>
            <person name="Song J."/>
            <person name="Takazaki Y."/>
            <person name="Terasawa K."/>
            <person name="Tsugane M."/>
            <person name="Tsuji K."/>
            <person name="Ueda S."/>
            <person name="Waki K."/>
            <person name="Yamagata H."/>
            <person name="Yamamoto M."/>
            <person name="Yamamoto S."/>
            <person name="Yamane H."/>
            <person name="Yoshiki S."/>
            <person name="Yoshihara R."/>
            <person name="Yukawa K."/>
            <person name="Zhong H."/>
            <person name="Yano M."/>
            <person name="Yuan Q."/>
            <person name="Ouyang S."/>
            <person name="Liu J."/>
            <person name="Jones K.M."/>
            <person name="Gansberger K."/>
            <person name="Moffat K."/>
            <person name="Hill J."/>
            <person name="Bera J."/>
            <person name="Fadrosh D."/>
            <person name="Jin S."/>
            <person name="Johri S."/>
            <person name="Kim M."/>
            <person name="Overton L."/>
            <person name="Reardon M."/>
            <person name="Tsitrin T."/>
            <person name="Vuong H."/>
            <person name="Weaver B."/>
            <person name="Ciecko A."/>
            <person name="Tallon L."/>
            <person name="Jackson J."/>
            <person name="Pai G."/>
            <person name="Aken S.V."/>
            <person name="Utterback T."/>
            <person name="Reidmuller S."/>
            <person name="Feldblyum T."/>
            <person name="Hsiao J."/>
            <person name="Zismann V."/>
            <person name="Iobst S."/>
            <person name="de Vazeille A.R."/>
            <person name="Buell C.R."/>
            <person name="Ying K."/>
            <person name="Li Y."/>
            <person name="Lu T."/>
            <person name="Huang Y."/>
            <person name="Zhao Q."/>
            <person name="Feng Q."/>
            <person name="Zhang L."/>
            <person name="Zhu J."/>
            <person name="Weng Q."/>
            <person name="Mu J."/>
            <person name="Lu Y."/>
            <person name="Fan D."/>
            <person name="Liu Y."/>
            <person name="Guan J."/>
            <person name="Zhang Y."/>
            <person name="Yu S."/>
            <person name="Liu X."/>
            <person name="Zhang Y."/>
            <person name="Hong G."/>
            <person name="Han B."/>
            <person name="Choisne N."/>
            <person name="Demange N."/>
            <person name="Orjeda G."/>
            <person name="Samain S."/>
            <person name="Cattolico L."/>
            <person name="Pelletier E."/>
            <person name="Couloux A."/>
            <person name="Segurens B."/>
            <person name="Wincker P."/>
            <person name="D'Hont A."/>
            <person name="Scarpelli C."/>
            <person name="Weissenbach J."/>
            <person name="Salanoubat M."/>
            <person name="Quetier F."/>
            <person name="Yu Y."/>
            <person name="Kim H.R."/>
            <person name="Rambo T."/>
            <person name="Currie J."/>
            <person name="Collura K."/>
            <person name="Luo M."/>
            <person name="Yang T."/>
            <person name="Ammiraju J.S.S."/>
            <person name="Engler F."/>
            <person name="Soderlund C."/>
            <person name="Wing R.A."/>
            <person name="Palmer L.E."/>
            <person name="de la Bastide M."/>
            <person name="Spiegel L."/>
            <person name="Nascimento L."/>
            <person name="Zutavern T."/>
            <person name="O'Shaughnessy A."/>
            <person name="Dike S."/>
            <person name="Dedhia N."/>
            <person name="Preston R."/>
            <person name="Balija V."/>
            <person name="McCombie W.R."/>
            <person name="Chow T."/>
            <person name="Chen H."/>
            <person name="Chung M."/>
            <person name="Chen C."/>
            <person name="Shaw J."/>
            <person name="Wu H."/>
            <person name="Hsiao K."/>
            <person name="Chao Y."/>
            <person name="Chu M."/>
            <person name="Cheng C."/>
            <person name="Hour A."/>
            <person name="Lee P."/>
            <person name="Lin S."/>
            <person name="Lin Y."/>
            <person name="Liou J."/>
            <person name="Liu S."/>
            <person name="Hsing Y."/>
            <person name="Raghuvanshi S."/>
            <person name="Mohanty A."/>
            <person name="Bharti A.K."/>
            <person name="Gaur A."/>
            <person name="Gupta V."/>
            <person name="Kumar D."/>
            <person name="Ravi V."/>
            <person name="Vij S."/>
            <person name="Kapur A."/>
            <person name="Khurana P."/>
            <person name="Khurana P."/>
            <person name="Khurana J.P."/>
            <person name="Tyagi A.K."/>
            <person name="Gaikwad K."/>
            <person name="Singh A."/>
            <person name="Dalal V."/>
            <person name="Srivastava S."/>
            <person name="Dixit A."/>
            <person name="Pal A.K."/>
            <person name="Ghazi I.A."/>
            <person name="Yadav M."/>
            <person name="Pandit A."/>
            <person name="Bhargava A."/>
            <person name="Sureshbabu K."/>
            <person name="Batra K."/>
            <person name="Sharma T.R."/>
            <person name="Mohapatra T."/>
            <person name="Singh N.K."/>
            <person name="Messing J."/>
            <person name="Nelson A.B."/>
            <person name="Fuks G."/>
            <person name="Kavchok S."/>
            <person name="Keizer G."/>
            <person name="Linton E."/>
            <person name="Llaca V."/>
            <person name="Song R."/>
            <person name="Tanyolac B."/>
            <person name="Young S."/>
            <person name="Ho-Il K."/>
            <person name="Hahn J.H."/>
            <person name="Sangsakoo G."/>
            <person name="Vanavichit A."/>
            <person name="de Mattos Luiz.A.T."/>
            <person name="Zimmer P.D."/>
            <person name="Malone G."/>
            <person name="Dellagostin O."/>
            <person name="de Oliveira A.C."/>
            <person name="Bevan M."/>
            <person name="Bancroft I."/>
            <person name="Minx P."/>
            <person name="Cordum H."/>
            <person name="Wilson R."/>
            <person name="Cheng Z."/>
            <person name="Jin W."/>
            <person name="Jiang J."/>
            <person name="Leong S.A."/>
            <person name="Iwama H."/>
            <person name="Gojobori T."/>
            <person name="Itoh T."/>
            <person name="Niimura Y."/>
            <person name="Fujii Y."/>
            <person name="Habara T."/>
            <person name="Sakai H."/>
            <person name="Sato Y."/>
            <person name="Wilson G."/>
            <person name="Kumar K."/>
            <person name="McCouch S."/>
            <person name="Juretic N."/>
            <person name="Hoen D."/>
            <person name="Wright S."/>
            <person name="Bruskiewich R."/>
            <person name="Bureau T."/>
            <person name="Miyao A."/>
            <person name="Hirochika H."/>
            <person name="Nishikawa T."/>
            <person name="Kadowaki K."/>
            <person name="Sugiura M."/>
            <person name="Burr B."/>
            <person name="Sasaki T."/>
        </authorList>
    </citation>
    <scope>NUCLEOTIDE SEQUENCE [LARGE SCALE GENOMIC DNA]</scope>
    <source>
        <strain evidence="2">cv. Nipponbare</strain>
    </source>
</reference>
<dbReference type="AlphaFoldDB" id="A0A0P0VTP7"/>
<evidence type="ECO:0000313" key="2">
    <source>
        <dbReference type="Proteomes" id="UP000059680"/>
    </source>
</evidence>
<reference evidence="1 2" key="2">
    <citation type="journal article" date="2013" name="Plant Cell Physiol.">
        <title>Rice Annotation Project Database (RAP-DB): an integrative and interactive database for rice genomics.</title>
        <authorList>
            <person name="Sakai H."/>
            <person name="Lee S.S."/>
            <person name="Tanaka T."/>
            <person name="Numa H."/>
            <person name="Kim J."/>
            <person name="Kawahara Y."/>
            <person name="Wakimoto H."/>
            <person name="Yang C.C."/>
            <person name="Iwamoto M."/>
            <person name="Abe T."/>
            <person name="Yamada Y."/>
            <person name="Muto A."/>
            <person name="Inokuchi H."/>
            <person name="Ikemura T."/>
            <person name="Matsumoto T."/>
            <person name="Sasaki T."/>
            <person name="Itoh T."/>
        </authorList>
    </citation>
    <scope>NUCLEOTIDE SEQUENCE [LARGE SCALE GENOMIC DNA]</scope>
    <source>
        <strain evidence="2">cv. Nipponbare</strain>
    </source>
</reference>
<accession>A0A0P0VTP7</accession>
<organism evidence="1 2">
    <name type="scientific">Oryza sativa subsp. japonica</name>
    <name type="common">Rice</name>
    <dbReference type="NCBI Taxonomy" id="39947"/>
    <lineage>
        <taxon>Eukaryota</taxon>
        <taxon>Viridiplantae</taxon>
        <taxon>Streptophyta</taxon>
        <taxon>Embryophyta</taxon>
        <taxon>Tracheophyta</taxon>
        <taxon>Spermatophyta</taxon>
        <taxon>Magnoliopsida</taxon>
        <taxon>Liliopsida</taxon>
        <taxon>Poales</taxon>
        <taxon>Poaceae</taxon>
        <taxon>BOP clade</taxon>
        <taxon>Oryzoideae</taxon>
        <taxon>Oryzeae</taxon>
        <taxon>Oryzinae</taxon>
        <taxon>Oryza</taxon>
        <taxon>Oryza sativa</taxon>
    </lineage>
</organism>
<evidence type="ECO:0000313" key="1">
    <source>
        <dbReference type="EMBL" id="BAS82438.1"/>
    </source>
</evidence>
<proteinExistence type="predicted"/>
<dbReference type="Gramene" id="Os03t0163150-00">
    <property type="protein sequence ID" value="Os03t0163150-00"/>
    <property type="gene ID" value="Os03g0163150"/>
</dbReference>
<reference evidence="1 2" key="3">
    <citation type="journal article" date="2013" name="Rice">
        <title>Improvement of the Oryza sativa Nipponbare reference genome using next generation sequence and optical map data.</title>
        <authorList>
            <person name="Kawahara Y."/>
            <person name="de la Bastide M."/>
            <person name="Hamilton J.P."/>
            <person name="Kanamori H."/>
            <person name="McCombie W.R."/>
            <person name="Ouyang S."/>
            <person name="Schwartz D.C."/>
            <person name="Tanaka T."/>
            <person name="Wu J."/>
            <person name="Zhou S."/>
            <person name="Childs K.L."/>
            <person name="Davidson R.M."/>
            <person name="Lin H."/>
            <person name="Quesada-Ocampo L."/>
            <person name="Vaillancourt B."/>
            <person name="Sakai H."/>
            <person name="Lee S.S."/>
            <person name="Kim J."/>
            <person name="Numa H."/>
            <person name="Itoh T."/>
            <person name="Buell C.R."/>
            <person name="Matsumoto T."/>
        </authorList>
    </citation>
    <scope>NUCLEOTIDE SEQUENCE [LARGE SCALE GENOMIC DNA]</scope>
    <source>
        <strain evidence="2">cv. Nipponbare</strain>
    </source>
</reference>
<protein>
    <submittedName>
        <fullName evidence="1">Os03g0163150 protein</fullName>
    </submittedName>
</protein>
<name>A0A0P0VTP7_ORYSJ</name>
<dbReference type="InParanoid" id="A0A0P0VTP7"/>
<gene>
    <name evidence="1" type="ordered locus">Os03g0163150</name>
    <name evidence="1" type="ORF">OSNPB_030163150</name>
</gene>
<dbReference type="PaxDb" id="39947-A0A0P0VTP7"/>
<dbReference type="EMBL" id="AP014959">
    <property type="protein sequence ID" value="BAS82438.1"/>
    <property type="molecule type" value="Genomic_DNA"/>
</dbReference>
<dbReference type="Proteomes" id="UP000059680">
    <property type="component" value="Chromosome 3"/>
</dbReference>
<sequence>MLHRISGNCGKLTSSFRGTGFFIGSDMHANGKLVMLCDIQGRNFVINCIWPITILCRTQNVMLTTVTTLNRKAWVISGCGSGWLF</sequence>
<keyword evidence="2" id="KW-1185">Reference proteome</keyword>